<evidence type="ECO:0000313" key="2">
    <source>
        <dbReference type="EMBL" id="KAJ4461679.1"/>
    </source>
</evidence>
<comment type="caution">
    <text evidence="2">The sequence shown here is derived from an EMBL/GenBank/DDBJ whole genome shotgun (WGS) entry which is preliminary data.</text>
</comment>
<feature type="region of interest" description="Disordered" evidence="1">
    <location>
        <begin position="1487"/>
        <end position="1519"/>
    </location>
</feature>
<feature type="compositionally biased region" description="Polar residues" evidence="1">
    <location>
        <begin position="1550"/>
        <end position="1571"/>
    </location>
</feature>
<feature type="region of interest" description="Disordered" evidence="1">
    <location>
        <begin position="1662"/>
        <end position="1780"/>
    </location>
</feature>
<keyword evidence="3" id="KW-1185">Reference proteome</keyword>
<name>A0ABQ8URB5_9EUKA</name>
<feature type="compositionally biased region" description="Polar residues" evidence="1">
    <location>
        <begin position="1754"/>
        <end position="1767"/>
    </location>
</feature>
<protein>
    <submittedName>
        <fullName evidence="2">Uncharacterized protein</fullName>
    </submittedName>
</protein>
<feature type="compositionally biased region" description="Pro residues" evidence="1">
    <location>
        <begin position="1664"/>
        <end position="1681"/>
    </location>
</feature>
<feature type="region of interest" description="Disordered" evidence="1">
    <location>
        <begin position="1355"/>
        <end position="1427"/>
    </location>
</feature>
<feature type="compositionally biased region" description="Basic and acidic residues" evidence="1">
    <location>
        <begin position="1366"/>
        <end position="1381"/>
    </location>
</feature>
<organism evidence="2 3">
    <name type="scientific">Paratrimastix pyriformis</name>
    <dbReference type="NCBI Taxonomy" id="342808"/>
    <lineage>
        <taxon>Eukaryota</taxon>
        <taxon>Metamonada</taxon>
        <taxon>Preaxostyla</taxon>
        <taxon>Paratrimastigidae</taxon>
        <taxon>Paratrimastix</taxon>
    </lineage>
</organism>
<dbReference type="EMBL" id="JAPMOS010000006">
    <property type="protein sequence ID" value="KAJ4461679.1"/>
    <property type="molecule type" value="Genomic_DNA"/>
</dbReference>
<sequence>MQAALGGGALLFRDPESGAPMLIQDHAEDFLMRVLVQAIDSPVANVSWPTATNGTTNGTASAANGPLDDAWLINGAEGEEAPAANGTANATVVVPPAAPVSEVRWQVVLNATGALYSEGVWVPAFGSAEARLNLHIPARPSALALPLCQWARLRMLPVTAAGVAAPAWLEVPVLGCGAAPAFTRPTELPLWTDALARLAPEAAANTLEEATDLVDFLWAPWLHRHLFNRTVTPANVTEGLVQGDNITIPESQLGNATEADWYIDVEETLVIDPADGLPTYGELAQKDVASTIDLTKEDPVQVMLRMQNDTASVAFANPLVPPNVLWGWDPVASPVPLGGLWLGMIEEGDYGDGQLYGFSELRAQRATYEERRLRLLGCLNGATAGTARGTLAARIGAAGGWAQPASYPDVVGQAAACVGSALGTSGQLVQPLTQVPLAGQRAALMAAQRPAFWLHTNNQTILRPYRLYRSLVAMVNVLGRVSWRLSPGLLALPEGLRVSQVTPATLLVNQLPANITSPSGSAMAGANTTTSPDTANSTLPIAVNSTTVTAGGDLAHLHIDGLMLRPSAGGIFYGRPYVVGALRLEGDVDLSLESHGPRFVGFEATVGQALDGAAMRQLVARTDFLCAARTFDEQGNVAPLPNVSVVTSAGGSIMRVEVGLGLNSSVPGLVPWIDVTPRLGRHECGGALLVAFNFSLARVDTLQKVYLMARVTDAAHFSVKLTSDPFVSGLYEMAYAAVAYEGIPADQGRAEEALGRLMGRLDGDIELGEVVEGFARVTPWYLGSPADGVGCLPMPWTHNRTVYGVARAQNGAGSYTYKFVSNPTRVDMRPVPTTGTPAWVYTGWFSYDVDTQAVTDLFAVTWGNFTEPLSGIKEYRYCLWEDAAAEMSPSAVANAQARAANTTRRLLFQDWTRVDASKRAAGGNSTFCGWIRPSLLEGAVYTPCVVALSHSGLLSEPLCARGARIGSINLPMQPDSPDTGFIFDSPAPPGETKKVTGGVHIPQGAIQDPVQLSIESSAASTPTNPMPPSQGSFNFGNYSFKFEALPHKESYAFAKPITISMTIDSFPAGPDGQPAIPLLLMFDPQSQQYVDASTTCSPPYQHVDYAKGIFEVSICHLTEFALLMSAKNLSLAAMPATAPATYECAAPAGPEGIPFALDEDSRVVFTDASPVPDPEAPAELPLACAARVARTFAVETFFGTPTGGLRTQWVRYRDTIAPAFAAEPAMALVDCLVDEQTGEGAPDLEQLHGQLNAVPALVDCQQAAATRYAWTLPLADQALQCGQNYTARYTLTDQCGNSRAVERLVAIAAQPPRPVAVGAITGGAVGGLAAAAGLVVAAVLGTRFYRRSAAAKRAARGPIEMQPLPAKKDPATTTADPKDEAESITPIVPGAPRLDSAALKAEAKRRRAAEKQAAQERKRAAALRQQAAKHAALPPLQAQLSRVQALAARAAQASPAERALLEALTRRVQAAAVELGGAAATAANPLASASSPATSSPAPADMGPVDLSLSPGQPPAAQQAVMTLSPLAAPAAFVLGPEPPRPVSAVSPLSADTPQPLHTQAHQPQPPSLTESVAPEGHVVPTPPEGAPPAKRRPSSSSSSTSASAPASHRPAPALIPPLALPGDLAHDIDGFQLPPGGPEGWQEEDAGQAALASDVLRLFDAVPEPPQPLEPLAAQPPSPDLPEAAEAILASCGGPAAREEQQQQQEQAGGGWMEDADAAEEDLEGPPPVPTPGRPTLSVELARTASATPLRAATSTSPGQPMSRPTSPRDPSWEAPADR</sequence>
<dbReference type="Proteomes" id="UP001141327">
    <property type="component" value="Unassembled WGS sequence"/>
</dbReference>
<feature type="compositionally biased region" description="Low complexity" evidence="1">
    <location>
        <begin position="1487"/>
        <end position="1500"/>
    </location>
</feature>
<proteinExistence type="predicted"/>
<feature type="compositionally biased region" description="Basic and acidic residues" evidence="1">
    <location>
        <begin position="1409"/>
        <end position="1419"/>
    </location>
</feature>
<accession>A0ABQ8URB5</accession>
<feature type="compositionally biased region" description="Low complexity" evidence="1">
    <location>
        <begin position="1595"/>
        <end position="1613"/>
    </location>
</feature>
<evidence type="ECO:0000256" key="1">
    <source>
        <dbReference type="SAM" id="MobiDB-lite"/>
    </source>
</evidence>
<feature type="compositionally biased region" description="Acidic residues" evidence="1">
    <location>
        <begin position="1715"/>
        <end position="1725"/>
    </location>
</feature>
<gene>
    <name evidence="2" type="ORF">PAPYR_1803</name>
</gene>
<reference evidence="2" key="1">
    <citation type="journal article" date="2022" name="bioRxiv">
        <title>Genomics of Preaxostyla Flagellates Illuminates Evolutionary Transitions and the Path Towards Mitochondrial Loss.</title>
        <authorList>
            <person name="Novak L.V.F."/>
            <person name="Treitli S.C."/>
            <person name="Pyrih J."/>
            <person name="Halakuc P."/>
            <person name="Pipaliya S.V."/>
            <person name="Vacek V."/>
            <person name="Brzon O."/>
            <person name="Soukal P."/>
            <person name="Eme L."/>
            <person name="Dacks J.B."/>
            <person name="Karnkowska A."/>
            <person name="Elias M."/>
            <person name="Hampl V."/>
        </authorList>
    </citation>
    <scope>NUCLEOTIDE SEQUENCE</scope>
    <source>
        <strain evidence="2">RCP-MX</strain>
    </source>
</reference>
<feature type="region of interest" description="Disordered" evidence="1">
    <location>
        <begin position="1533"/>
        <end position="1649"/>
    </location>
</feature>
<evidence type="ECO:0000313" key="3">
    <source>
        <dbReference type="Proteomes" id="UP001141327"/>
    </source>
</evidence>